<keyword evidence="4" id="KW-0539">Nucleus</keyword>
<feature type="domain" description="K Homology" evidence="7">
    <location>
        <begin position="207"/>
        <end position="282"/>
    </location>
</feature>
<feature type="region of interest" description="Disordered" evidence="6">
    <location>
        <begin position="77"/>
        <end position="107"/>
    </location>
</feature>
<sequence length="604" mass="65862">MKSTRIALYRKWCPLLHYVPVKTLEIIKSQKGVEPDISNLSLSLSPSLPPIRLWSFVFNYPKISSHFWPMAGQRNNYGKRSHSQSDYADNGGNKRRNHGKDRDPFSIGPEDTVYRYLCPGRKIGSIIGRGGEIIKQLRLDSNSKIRIGETVPGCDERVVTIYSTSEETNVFDVTDNHICPAKDALFKVHDRVVADDLAADEDSEEAPQVTVRLLVPSDQIGCVIGKGGQIVQNIRSETGAQVRILKDDHLPPCALSSDELVQVSGEASVVRTALYQIASRLHDNPSRSQHMLASATPGVYPSSGSLMGPNAGAPIMGLAPLMGPYGGYKGDSGDWSRSFYSAPRDEASLKEFSLRLVCPTANIGGVIGKGGVIINQIRQESRAGIKVDSSAAEGDDCIISISAKEIFEDISRTIEAALRLQPRCSEKVERDSGLISFTTRLLVPTSRIGCLIGKGGTIITEMRRITKANIRILSKESLPKVAAEDDEMVQISGDLDVAKDALVQVTSRLRANLFDREGAVSAFVPVLPYLPMSTDASDVICLLVMGMEVTVVCRLAVVVVVVLMEPMVAILRDVLVVLGYLDRTLFLVEKTMVTKFDGDLLSCS</sequence>
<evidence type="ECO:0000313" key="9">
    <source>
        <dbReference type="Proteomes" id="UP000325577"/>
    </source>
</evidence>
<evidence type="ECO:0000256" key="1">
    <source>
        <dbReference type="ARBA" id="ARBA00004123"/>
    </source>
</evidence>
<evidence type="ECO:0000256" key="6">
    <source>
        <dbReference type="SAM" id="MobiDB-lite"/>
    </source>
</evidence>
<protein>
    <recommendedName>
        <fullName evidence="7">K Homology domain-containing protein</fullName>
    </recommendedName>
</protein>
<evidence type="ECO:0000256" key="4">
    <source>
        <dbReference type="ARBA" id="ARBA00023242"/>
    </source>
</evidence>
<dbReference type="GO" id="GO:0005634">
    <property type="term" value="C:nucleus"/>
    <property type="evidence" value="ECO:0007669"/>
    <property type="project" value="UniProtKB-SubCell"/>
</dbReference>
<keyword evidence="2" id="KW-0677">Repeat</keyword>
<reference evidence="8 9" key="1">
    <citation type="submission" date="2019-09" db="EMBL/GenBank/DDBJ databases">
        <title>A chromosome-level genome assembly of the Chinese tupelo Nyssa sinensis.</title>
        <authorList>
            <person name="Yang X."/>
            <person name="Kang M."/>
            <person name="Yang Y."/>
            <person name="Xiong H."/>
            <person name="Wang M."/>
            <person name="Zhang Z."/>
            <person name="Wang Z."/>
            <person name="Wu H."/>
            <person name="Ma T."/>
            <person name="Liu J."/>
            <person name="Xi Z."/>
        </authorList>
    </citation>
    <scope>NUCLEOTIDE SEQUENCE [LARGE SCALE GENOMIC DNA]</scope>
    <source>
        <strain evidence="8">J267</strain>
        <tissue evidence="8">Leaf</tissue>
    </source>
</reference>
<dbReference type="CDD" id="cd22459">
    <property type="entry name" value="KH-I_PEPPER_rpt1_like"/>
    <property type="match status" value="1"/>
</dbReference>
<dbReference type="Pfam" id="PF00013">
    <property type="entry name" value="KH_1"/>
    <property type="match status" value="4"/>
</dbReference>
<proteinExistence type="predicted"/>
<evidence type="ECO:0000256" key="3">
    <source>
        <dbReference type="ARBA" id="ARBA00022884"/>
    </source>
</evidence>
<dbReference type="FunFam" id="3.30.310.210:FF:000002">
    <property type="entry name" value="KH domain-containing protein"/>
    <property type="match status" value="1"/>
</dbReference>
<dbReference type="GO" id="GO:0003723">
    <property type="term" value="F:RNA binding"/>
    <property type="evidence" value="ECO:0007669"/>
    <property type="project" value="UniProtKB-UniRule"/>
</dbReference>
<dbReference type="InterPro" id="IPR004087">
    <property type="entry name" value="KH_dom"/>
</dbReference>
<keyword evidence="9" id="KW-1185">Reference proteome</keyword>
<feature type="domain" description="K Homology" evidence="7">
    <location>
        <begin position="435"/>
        <end position="510"/>
    </location>
</feature>
<gene>
    <name evidence="8" type="ORF">F0562_005092</name>
</gene>
<dbReference type="PROSITE" id="PS50084">
    <property type="entry name" value="KH_TYPE_1"/>
    <property type="match status" value="4"/>
</dbReference>
<dbReference type="EMBL" id="CM018043">
    <property type="protein sequence ID" value="KAA8530383.1"/>
    <property type="molecule type" value="Genomic_DNA"/>
</dbReference>
<dbReference type="InterPro" id="IPR036612">
    <property type="entry name" value="KH_dom_type_1_sf"/>
</dbReference>
<evidence type="ECO:0000256" key="5">
    <source>
        <dbReference type="PROSITE-ProRule" id="PRU00117"/>
    </source>
</evidence>
<dbReference type="Gene3D" id="3.30.310.210">
    <property type="match status" value="2"/>
</dbReference>
<evidence type="ECO:0000313" key="8">
    <source>
        <dbReference type="EMBL" id="KAA8530383.1"/>
    </source>
</evidence>
<dbReference type="SMART" id="SM00322">
    <property type="entry name" value="KH"/>
    <property type="match status" value="4"/>
</dbReference>
<dbReference type="InterPro" id="IPR004088">
    <property type="entry name" value="KH_dom_type_1"/>
</dbReference>
<comment type="subcellular location">
    <subcellularLocation>
        <location evidence="1">Nucleus</location>
    </subcellularLocation>
</comment>
<evidence type="ECO:0000259" key="7">
    <source>
        <dbReference type="SMART" id="SM00322"/>
    </source>
</evidence>
<name>A0A5J5AH81_9ASTE</name>
<feature type="domain" description="K Homology" evidence="7">
    <location>
        <begin position="110"/>
        <end position="182"/>
    </location>
</feature>
<evidence type="ECO:0000256" key="2">
    <source>
        <dbReference type="ARBA" id="ARBA00022737"/>
    </source>
</evidence>
<keyword evidence="3 5" id="KW-0694">RNA-binding</keyword>
<accession>A0A5J5AH81</accession>
<feature type="domain" description="K Homology" evidence="7">
    <location>
        <begin position="350"/>
        <end position="422"/>
    </location>
</feature>
<dbReference type="PANTHER" id="PTHR10288">
    <property type="entry name" value="KH DOMAIN CONTAINING RNA BINDING PROTEIN"/>
    <property type="match status" value="1"/>
</dbReference>
<dbReference type="SUPFAM" id="SSF54791">
    <property type="entry name" value="Eukaryotic type KH-domain (KH-domain type I)"/>
    <property type="match status" value="4"/>
</dbReference>
<dbReference type="OrthoDB" id="442947at2759"/>
<dbReference type="GO" id="GO:0009911">
    <property type="term" value="P:positive regulation of flower development"/>
    <property type="evidence" value="ECO:0007669"/>
    <property type="project" value="UniProtKB-ARBA"/>
</dbReference>
<dbReference type="AlphaFoldDB" id="A0A5J5AH81"/>
<dbReference type="CDD" id="cd22460">
    <property type="entry name" value="KH-I_PEPPER_rpt2_like"/>
    <property type="match status" value="2"/>
</dbReference>
<dbReference type="Proteomes" id="UP000325577">
    <property type="component" value="Linkage Group LG2"/>
</dbReference>
<organism evidence="8 9">
    <name type="scientific">Nyssa sinensis</name>
    <dbReference type="NCBI Taxonomy" id="561372"/>
    <lineage>
        <taxon>Eukaryota</taxon>
        <taxon>Viridiplantae</taxon>
        <taxon>Streptophyta</taxon>
        <taxon>Embryophyta</taxon>
        <taxon>Tracheophyta</taxon>
        <taxon>Spermatophyta</taxon>
        <taxon>Magnoliopsida</taxon>
        <taxon>eudicotyledons</taxon>
        <taxon>Gunneridae</taxon>
        <taxon>Pentapetalae</taxon>
        <taxon>asterids</taxon>
        <taxon>Cornales</taxon>
        <taxon>Nyssaceae</taxon>
        <taxon>Nyssa</taxon>
    </lineage>
</organism>